<dbReference type="GeneID" id="63748631"/>
<dbReference type="VEuPathDB" id="FungiDB:ASPWEDRAFT_25875"/>
<dbReference type="AlphaFoldDB" id="A0A1L9RN99"/>
<evidence type="ECO:0000256" key="1">
    <source>
        <dbReference type="SAM" id="MobiDB-lite"/>
    </source>
</evidence>
<feature type="compositionally biased region" description="Polar residues" evidence="1">
    <location>
        <begin position="226"/>
        <end position="236"/>
    </location>
</feature>
<dbReference type="InterPro" id="IPR000210">
    <property type="entry name" value="BTB/POZ_dom"/>
</dbReference>
<dbReference type="Gene3D" id="3.30.710.10">
    <property type="entry name" value="Potassium Channel Kv1.1, Chain A"/>
    <property type="match status" value="1"/>
</dbReference>
<dbReference type="RefSeq" id="XP_040690072.1">
    <property type="nucleotide sequence ID" value="XM_040832783.1"/>
</dbReference>
<dbReference type="SUPFAM" id="SSF54695">
    <property type="entry name" value="POZ domain"/>
    <property type="match status" value="1"/>
</dbReference>
<dbReference type="SMART" id="SM00225">
    <property type="entry name" value="BTB"/>
    <property type="match status" value="1"/>
</dbReference>
<sequence length="284" mass="31888">MSRSLGKSVLSGGFARLTVGKDEVPFDVHLELLRDCSPYFEDLFKHRGAEDITEQPVSFPDDDPDLFAQAISWMYRGSLAAESDYGVTKLFLLRLWVLAGKLQMAGLQNKVMSVFKIKLDRAPHIIMGTASIDYVYAHTLPDSPLRRLAVDEWARNVKRELFLFRKEKFPRAFVEDLCCALIAKTENTERTQDEQIGFEQRYFVHPTPSTDKDGDALPPSARESSELVTRATSAQMESRRVLSPVPRVSMSSLSSCRAPSQISPTDADSQLEGPEKKKVKIESA</sequence>
<name>A0A1L9RN99_ASPWE</name>
<dbReference type="OrthoDB" id="1022638at2759"/>
<evidence type="ECO:0000313" key="3">
    <source>
        <dbReference type="EMBL" id="OJJ36396.1"/>
    </source>
</evidence>
<organism evidence="3 4">
    <name type="scientific">Aspergillus wentii DTO 134E9</name>
    <dbReference type="NCBI Taxonomy" id="1073089"/>
    <lineage>
        <taxon>Eukaryota</taxon>
        <taxon>Fungi</taxon>
        <taxon>Dikarya</taxon>
        <taxon>Ascomycota</taxon>
        <taxon>Pezizomycotina</taxon>
        <taxon>Eurotiomycetes</taxon>
        <taxon>Eurotiomycetidae</taxon>
        <taxon>Eurotiales</taxon>
        <taxon>Aspergillaceae</taxon>
        <taxon>Aspergillus</taxon>
        <taxon>Aspergillus subgen. Cremei</taxon>
    </lineage>
</organism>
<accession>A0A1L9RN99</accession>
<dbReference type="EMBL" id="KV878211">
    <property type="protein sequence ID" value="OJJ36396.1"/>
    <property type="molecule type" value="Genomic_DNA"/>
</dbReference>
<feature type="region of interest" description="Disordered" evidence="1">
    <location>
        <begin position="190"/>
        <end position="284"/>
    </location>
</feature>
<keyword evidence="4" id="KW-1185">Reference proteome</keyword>
<dbReference type="InterPro" id="IPR011333">
    <property type="entry name" value="SKP1/BTB/POZ_sf"/>
</dbReference>
<dbReference type="Pfam" id="PF00651">
    <property type="entry name" value="BTB"/>
    <property type="match status" value="1"/>
</dbReference>
<dbReference type="PANTHER" id="PTHR47843:SF3">
    <property type="entry name" value="BTB DOMAIN-CONTAINING PROTEIN"/>
    <property type="match status" value="1"/>
</dbReference>
<proteinExistence type="predicted"/>
<dbReference type="PROSITE" id="PS50097">
    <property type="entry name" value="BTB"/>
    <property type="match status" value="1"/>
</dbReference>
<gene>
    <name evidence="3" type="ORF">ASPWEDRAFT_25875</name>
</gene>
<dbReference type="PANTHER" id="PTHR47843">
    <property type="entry name" value="BTB DOMAIN-CONTAINING PROTEIN-RELATED"/>
    <property type="match status" value="1"/>
</dbReference>
<evidence type="ECO:0000313" key="4">
    <source>
        <dbReference type="Proteomes" id="UP000184383"/>
    </source>
</evidence>
<protein>
    <recommendedName>
        <fullName evidence="2">BTB domain-containing protein</fullName>
    </recommendedName>
</protein>
<dbReference type="Proteomes" id="UP000184383">
    <property type="component" value="Unassembled WGS sequence"/>
</dbReference>
<evidence type="ECO:0000259" key="2">
    <source>
        <dbReference type="PROSITE" id="PS50097"/>
    </source>
</evidence>
<feature type="domain" description="BTB" evidence="2">
    <location>
        <begin position="17"/>
        <end position="83"/>
    </location>
</feature>
<feature type="compositionally biased region" description="Basic and acidic residues" evidence="1">
    <location>
        <begin position="273"/>
        <end position="284"/>
    </location>
</feature>
<dbReference type="CDD" id="cd18186">
    <property type="entry name" value="BTB_POZ_ZBTB_KLHL-like"/>
    <property type="match status" value="1"/>
</dbReference>
<feature type="compositionally biased region" description="Polar residues" evidence="1">
    <location>
        <begin position="249"/>
        <end position="268"/>
    </location>
</feature>
<reference evidence="4" key="1">
    <citation type="journal article" date="2017" name="Genome Biol.">
        <title>Comparative genomics reveals high biological diversity and specific adaptations in the industrially and medically important fungal genus Aspergillus.</title>
        <authorList>
            <person name="de Vries R.P."/>
            <person name="Riley R."/>
            <person name="Wiebenga A."/>
            <person name="Aguilar-Osorio G."/>
            <person name="Amillis S."/>
            <person name="Uchima C.A."/>
            <person name="Anderluh G."/>
            <person name="Asadollahi M."/>
            <person name="Askin M."/>
            <person name="Barry K."/>
            <person name="Battaglia E."/>
            <person name="Bayram O."/>
            <person name="Benocci T."/>
            <person name="Braus-Stromeyer S.A."/>
            <person name="Caldana C."/>
            <person name="Canovas D."/>
            <person name="Cerqueira G.C."/>
            <person name="Chen F."/>
            <person name="Chen W."/>
            <person name="Choi C."/>
            <person name="Clum A."/>
            <person name="Dos Santos R.A."/>
            <person name="Damasio A.R."/>
            <person name="Diallinas G."/>
            <person name="Emri T."/>
            <person name="Fekete E."/>
            <person name="Flipphi M."/>
            <person name="Freyberg S."/>
            <person name="Gallo A."/>
            <person name="Gournas C."/>
            <person name="Habgood R."/>
            <person name="Hainaut M."/>
            <person name="Harispe M.L."/>
            <person name="Henrissat B."/>
            <person name="Hilden K.S."/>
            <person name="Hope R."/>
            <person name="Hossain A."/>
            <person name="Karabika E."/>
            <person name="Karaffa L."/>
            <person name="Karanyi Z."/>
            <person name="Krasevec N."/>
            <person name="Kuo A."/>
            <person name="Kusch H."/>
            <person name="LaButti K."/>
            <person name="Lagendijk E.L."/>
            <person name="Lapidus A."/>
            <person name="Levasseur A."/>
            <person name="Lindquist E."/>
            <person name="Lipzen A."/>
            <person name="Logrieco A.F."/>
            <person name="MacCabe A."/>
            <person name="Maekelae M.R."/>
            <person name="Malavazi I."/>
            <person name="Melin P."/>
            <person name="Meyer V."/>
            <person name="Mielnichuk N."/>
            <person name="Miskei M."/>
            <person name="Molnar A.P."/>
            <person name="Mule G."/>
            <person name="Ngan C.Y."/>
            <person name="Orejas M."/>
            <person name="Orosz E."/>
            <person name="Ouedraogo J.P."/>
            <person name="Overkamp K.M."/>
            <person name="Park H.-S."/>
            <person name="Perrone G."/>
            <person name="Piumi F."/>
            <person name="Punt P.J."/>
            <person name="Ram A.F."/>
            <person name="Ramon A."/>
            <person name="Rauscher S."/>
            <person name="Record E."/>
            <person name="Riano-Pachon D.M."/>
            <person name="Robert V."/>
            <person name="Roehrig J."/>
            <person name="Ruller R."/>
            <person name="Salamov A."/>
            <person name="Salih N.S."/>
            <person name="Samson R.A."/>
            <person name="Sandor E."/>
            <person name="Sanguinetti M."/>
            <person name="Schuetze T."/>
            <person name="Sepcic K."/>
            <person name="Shelest E."/>
            <person name="Sherlock G."/>
            <person name="Sophianopoulou V."/>
            <person name="Squina F.M."/>
            <person name="Sun H."/>
            <person name="Susca A."/>
            <person name="Todd R.B."/>
            <person name="Tsang A."/>
            <person name="Unkles S.E."/>
            <person name="van de Wiele N."/>
            <person name="van Rossen-Uffink D."/>
            <person name="Oliveira J.V."/>
            <person name="Vesth T.C."/>
            <person name="Visser J."/>
            <person name="Yu J.-H."/>
            <person name="Zhou M."/>
            <person name="Andersen M.R."/>
            <person name="Archer D.B."/>
            <person name="Baker S.E."/>
            <person name="Benoit I."/>
            <person name="Brakhage A.A."/>
            <person name="Braus G.H."/>
            <person name="Fischer R."/>
            <person name="Frisvad J.C."/>
            <person name="Goldman G.H."/>
            <person name="Houbraken J."/>
            <person name="Oakley B."/>
            <person name="Pocsi I."/>
            <person name="Scazzocchio C."/>
            <person name="Seiboth B."/>
            <person name="vanKuyk P.A."/>
            <person name="Wortman J."/>
            <person name="Dyer P.S."/>
            <person name="Grigoriev I.V."/>
        </authorList>
    </citation>
    <scope>NUCLEOTIDE SEQUENCE [LARGE SCALE GENOMIC DNA]</scope>
    <source>
        <strain evidence="4">DTO 134E9</strain>
    </source>
</reference>